<comment type="subcellular location">
    <subcellularLocation>
        <location evidence="1">Cell membrane</location>
        <topology evidence="1">Multi-pass membrane protein</topology>
    </subcellularLocation>
</comment>
<dbReference type="AlphaFoldDB" id="A0A917JB75"/>
<evidence type="ECO:0000256" key="6">
    <source>
        <dbReference type="SAM" id="Phobius"/>
    </source>
</evidence>
<keyword evidence="3 6" id="KW-0812">Transmembrane</keyword>
<dbReference type="InterPro" id="IPR025857">
    <property type="entry name" value="MacB_PCD"/>
</dbReference>
<dbReference type="GO" id="GO:0022857">
    <property type="term" value="F:transmembrane transporter activity"/>
    <property type="evidence" value="ECO:0007669"/>
    <property type="project" value="TreeGrafter"/>
</dbReference>
<feature type="transmembrane region" description="Helical" evidence="6">
    <location>
        <begin position="436"/>
        <end position="456"/>
    </location>
</feature>
<feature type="transmembrane region" description="Helical" evidence="6">
    <location>
        <begin position="388"/>
        <end position="415"/>
    </location>
</feature>
<evidence type="ECO:0000256" key="2">
    <source>
        <dbReference type="ARBA" id="ARBA00022475"/>
    </source>
</evidence>
<feature type="transmembrane region" description="Helical" evidence="6">
    <location>
        <begin position="684"/>
        <end position="709"/>
    </location>
</feature>
<dbReference type="PANTHER" id="PTHR30572:SF18">
    <property type="entry name" value="ABC-TYPE MACROLIDE FAMILY EXPORT SYSTEM PERMEASE COMPONENT 2"/>
    <property type="match status" value="1"/>
</dbReference>
<dbReference type="EMBL" id="BMDO01000007">
    <property type="protein sequence ID" value="GGI51417.1"/>
    <property type="molecule type" value="Genomic_DNA"/>
</dbReference>
<dbReference type="PANTHER" id="PTHR30572">
    <property type="entry name" value="MEMBRANE COMPONENT OF TRANSPORTER-RELATED"/>
    <property type="match status" value="1"/>
</dbReference>
<keyword evidence="10" id="KW-1185">Reference proteome</keyword>
<evidence type="ECO:0000256" key="5">
    <source>
        <dbReference type="ARBA" id="ARBA00023136"/>
    </source>
</evidence>
<keyword evidence="2" id="KW-1003">Cell membrane</keyword>
<protein>
    <submittedName>
        <fullName evidence="9">ABC transporter permease</fullName>
    </submittedName>
</protein>
<dbReference type="Pfam" id="PF12704">
    <property type="entry name" value="MacB_PCD"/>
    <property type="match status" value="2"/>
</dbReference>
<gene>
    <name evidence="9" type="ORF">GCM10011425_26290</name>
</gene>
<dbReference type="InterPro" id="IPR003838">
    <property type="entry name" value="ABC3_permease_C"/>
</dbReference>
<feature type="domain" description="ABC3 transporter permease C-terminal" evidence="7">
    <location>
        <begin position="299"/>
        <end position="414"/>
    </location>
</feature>
<keyword evidence="5 6" id="KW-0472">Membrane</keyword>
<sequence length="807" mass="90268">MLKNYIKTAWRNLWKGRVFNLLNLVGLAVAIACCTLIFLTVFYEFTYDRFHTKLDNIYQIYTVSNRAEGAEVTSSVPEPLTPALKAEYPAVKYMTRSADAGALIKYGNKELDENLHFVDEDFLKMFTFPLIEGNKNNVLSGLNNVVITQATAKALFGEEPALNKTVLLNINNVQQPFIVSGILEDISRHSSIEFDLLVRFEHYPNYAANINAWENRTHIAMIEFNNGYDPASFTSQLTPFVKKHFAPSIEILKKDGAKPNEKGDIFWLDIAPFSNNHFATNLGGVEGNPVNKTYPVSLIVIGCFILIIACINFINLSVARGFTRSREVGVRKTLGASKGQLLIQFWIETIMVCLASMVVGLLLCMALINQFKAIFKSRISLSMLLDPVTLFGIIILFLLVTAIAGFYPALMMVRYKTVAVLKGNTASTKPGKLRNTLLVVQFSLSTLLIICTIITWQQINYLQNKPLGYNKTEVLSIPVSGGLIGEKALKLMRNELKNHAEVASVTGAYMNMGRGNDGSSRSSILGFNFGDKEIRTHIQRVDYDYLKTLDIKLLEGREFNPDFAGDSTAVIINETMARQLGTKNVLGSFVPMYDSVAKVQVVGIVKDYNFRSLHEDIAPLTLTMDKHYEINYIFVKVKPGNLVASYDAIKKSWNRQYPNTEFEGSWINENTERQYLNERRLSGIFVSGAVIAIVISCIGLLAISIMIVLQRTKEIGIRKVLGSSVGGIVLLLSMDFVKLVLLASVIAFPIAWWLMNNWLQSFAYRITIQWWVFALATLLAILLAFITISFQSVKAALANPVKSLRSE</sequence>
<dbReference type="Pfam" id="PF02687">
    <property type="entry name" value="FtsX"/>
    <property type="match status" value="2"/>
</dbReference>
<feature type="transmembrane region" description="Helical" evidence="6">
    <location>
        <begin position="298"/>
        <end position="322"/>
    </location>
</feature>
<feature type="domain" description="MacB-like periplasmic core" evidence="8">
    <location>
        <begin position="500"/>
        <end position="644"/>
    </location>
</feature>
<evidence type="ECO:0000256" key="1">
    <source>
        <dbReference type="ARBA" id="ARBA00004651"/>
    </source>
</evidence>
<accession>A0A917JB75</accession>
<evidence type="ECO:0000259" key="7">
    <source>
        <dbReference type="Pfam" id="PF02687"/>
    </source>
</evidence>
<proteinExistence type="predicted"/>
<evidence type="ECO:0000259" key="8">
    <source>
        <dbReference type="Pfam" id="PF12704"/>
    </source>
</evidence>
<dbReference type="PROSITE" id="PS51257">
    <property type="entry name" value="PROKAR_LIPOPROTEIN"/>
    <property type="match status" value="1"/>
</dbReference>
<dbReference type="GO" id="GO:0005886">
    <property type="term" value="C:plasma membrane"/>
    <property type="evidence" value="ECO:0007669"/>
    <property type="project" value="UniProtKB-SubCell"/>
</dbReference>
<feature type="domain" description="MacB-like periplasmic core" evidence="8">
    <location>
        <begin position="21"/>
        <end position="238"/>
    </location>
</feature>
<feature type="transmembrane region" description="Helical" evidence="6">
    <location>
        <begin position="768"/>
        <end position="790"/>
    </location>
</feature>
<feature type="transmembrane region" description="Helical" evidence="6">
    <location>
        <begin position="343"/>
        <end position="368"/>
    </location>
</feature>
<feature type="transmembrane region" description="Helical" evidence="6">
    <location>
        <begin position="721"/>
        <end position="748"/>
    </location>
</feature>
<dbReference type="RefSeq" id="WP_188417474.1">
    <property type="nucleotide sequence ID" value="NZ_BMDO01000007.1"/>
</dbReference>
<reference evidence="9" key="1">
    <citation type="journal article" date="2014" name="Int. J. Syst. Evol. Microbiol.">
        <title>Complete genome sequence of Corynebacterium casei LMG S-19264T (=DSM 44701T), isolated from a smear-ripened cheese.</title>
        <authorList>
            <consortium name="US DOE Joint Genome Institute (JGI-PGF)"/>
            <person name="Walter F."/>
            <person name="Albersmeier A."/>
            <person name="Kalinowski J."/>
            <person name="Ruckert C."/>
        </authorList>
    </citation>
    <scope>NUCLEOTIDE SEQUENCE</scope>
    <source>
        <strain evidence="9">CCM 8711</strain>
    </source>
</reference>
<keyword evidence="4 6" id="KW-1133">Transmembrane helix</keyword>
<feature type="domain" description="ABC3 transporter permease C-terminal" evidence="7">
    <location>
        <begin position="689"/>
        <end position="796"/>
    </location>
</feature>
<organism evidence="9 10">
    <name type="scientific">Mucilaginibacter galii</name>
    <dbReference type="NCBI Taxonomy" id="2005073"/>
    <lineage>
        <taxon>Bacteria</taxon>
        <taxon>Pseudomonadati</taxon>
        <taxon>Bacteroidota</taxon>
        <taxon>Sphingobacteriia</taxon>
        <taxon>Sphingobacteriales</taxon>
        <taxon>Sphingobacteriaceae</taxon>
        <taxon>Mucilaginibacter</taxon>
    </lineage>
</organism>
<feature type="transmembrane region" description="Helical" evidence="6">
    <location>
        <begin position="21"/>
        <end position="43"/>
    </location>
</feature>
<dbReference type="InterPro" id="IPR050250">
    <property type="entry name" value="Macrolide_Exporter_MacB"/>
</dbReference>
<comment type="caution">
    <text evidence="9">The sequence shown here is derived from an EMBL/GenBank/DDBJ whole genome shotgun (WGS) entry which is preliminary data.</text>
</comment>
<evidence type="ECO:0000256" key="4">
    <source>
        <dbReference type="ARBA" id="ARBA00022989"/>
    </source>
</evidence>
<evidence type="ECO:0000313" key="10">
    <source>
        <dbReference type="Proteomes" id="UP000662074"/>
    </source>
</evidence>
<evidence type="ECO:0000256" key="3">
    <source>
        <dbReference type="ARBA" id="ARBA00022692"/>
    </source>
</evidence>
<reference evidence="9" key="2">
    <citation type="submission" date="2020-09" db="EMBL/GenBank/DDBJ databases">
        <authorList>
            <person name="Sun Q."/>
            <person name="Sedlacek I."/>
        </authorList>
    </citation>
    <scope>NUCLEOTIDE SEQUENCE</scope>
    <source>
        <strain evidence="9">CCM 8711</strain>
    </source>
</reference>
<name>A0A917JB75_9SPHI</name>
<evidence type="ECO:0000313" key="9">
    <source>
        <dbReference type="EMBL" id="GGI51417.1"/>
    </source>
</evidence>
<dbReference type="Proteomes" id="UP000662074">
    <property type="component" value="Unassembled WGS sequence"/>
</dbReference>